<dbReference type="PROSITE" id="PS50108">
    <property type="entry name" value="CRIB"/>
    <property type="match status" value="1"/>
</dbReference>
<feature type="compositionally biased region" description="Low complexity" evidence="6">
    <location>
        <begin position="65"/>
        <end position="74"/>
    </location>
</feature>
<feature type="compositionally biased region" description="Basic residues" evidence="6">
    <location>
        <begin position="117"/>
        <end position="132"/>
    </location>
</feature>
<feature type="region of interest" description="Disordered" evidence="6">
    <location>
        <begin position="252"/>
        <end position="315"/>
    </location>
</feature>
<evidence type="ECO:0000256" key="3">
    <source>
        <dbReference type="ARBA" id="ARBA00022840"/>
    </source>
</evidence>
<dbReference type="PROSITE" id="PS50011">
    <property type="entry name" value="PROTEIN_KINASE_DOM"/>
    <property type="match status" value="1"/>
</dbReference>
<feature type="region of interest" description="Disordered" evidence="6">
    <location>
        <begin position="547"/>
        <end position="631"/>
    </location>
</feature>
<dbReference type="AlphaFoldDB" id="A0A9P3PZ23"/>
<feature type="compositionally biased region" description="Low complexity" evidence="6">
    <location>
        <begin position="785"/>
        <end position="806"/>
    </location>
</feature>
<dbReference type="SUPFAM" id="SSF56112">
    <property type="entry name" value="Protein kinase-like (PK-like)"/>
    <property type="match status" value="1"/>
</dbReference>
<dbReference type="InterPro" id="IPR000095">
    <property type="entry name" value="CRIB_dom"/>
</dbReference>
<accession>A0A9P3PZ23</accession>
<feature type="compositionally biased region" description="Basic and acidic residues" evidence="6">
    <location>
        <begin position="670"/>
        <end position="708"/>
    </location>
</feature>
<evidence type="ECO:0000313" key="9">
    <source>
        <dbReference type="EMBL" id="GLB44224.1"/>
    </source>
</evidence>
<dbReference type="InterPro" id="IPR051931">
    <property type="entry name" value="PAK3-like"/>
</dbReference>
<dbReference type="SMART" id="SM00219">
    <property type="entry name" value="TyrKc"/>
    <property type="match status" value="1"/>
</dbReference>
<sequence length="1263" mass="135292">MASSSASSTTTSNTKSSRLSTTLKAFKFTSKDKEPKPPPLPPKDIYHLRNNKSLASLSPDTLSIPNSPLSPQSQRSRRPSPDMNMNQSSISLVSSAASARSFTPAEPVPPVPSQPLKKSKGSRFFKFSKRSPKGVSSTSPPPSEADLPPPAVDDNISMPWNFQHNIHVDEGLTGLPPSWSTSLAKAGFTEEEIADLQSRRAAGSRSPASSYLYADRPASPAYTPANPPIITHPTPRSTSLLRQYSDASLRVGAEGARPPPTMPHLPSGAVPTTGFPNGPPQRQFSSDRPSIHRHQPSSSLHSLSNSVESHVTSTSGSSFVQDAALRPVRAASPLGQAESAHAQPSTPPRRTYHIANEISINSPPPSYTHFNSSPNGDGIKYPDEKKASSSDDASIVDSTPRSKTTAASSSYAATPEATPQRYQRPHANVDTSHERTPSAASSTSASSLDDTPPPSGTVARPRPDSLSKRLTALPPRLSLHKSKDSTDLASWGEALLSGITTASIDLTPNSSTFAAAQDDKLSSFSSKSINGDSHEGTNTAYYARAEAEATKRSSPPQSNTVNKPRRPPPTRPIPPLNVRDLGDTDEQSDNGDEPSSSFVEPASTARYDPAATSWDDGPEAAPSKLSANTRSSVVSPLWSGLQGIVSEERAPEQLSAALSESSSPTIPISPRERRGGDDVIKGRRLEADEGLLKADDDCKDRESNRDSSRSSTSTVMAIVEKATIVRSVSIARMAGAYVVDKSKVGRKARGQEGEGESRRQGASGPSPPTTASFSGDARHPPSPLSSNFGSSEDGSGSGSGSSSSLSQENQTPTTDPGLDSSLSYYLDSTVSPDPTQRSFPPGPFSPGPHHKLLVSATDTFGGIKEYEDVYDDDIHHEEEEQGAETLMTNPPRPKIIISGDPAPAGPTPAMSSSPVMSSSGLTPLSPFQRYRGWLSAVVAPLEEFIDEAVDPRDFYLDLQEIAEGESGSVFAARLTDKNIHKLKLPPLVKARDNDDLVNGRTTLVAIKSVAILPSGSPKLVDLQRELSLMKGLWHDNVLSMDAVYVDLVEDTLWIRMELMERSLADVIGLVGQGLILQDRTIARFASDTLLALEYLQRQGIAHRDVRSDNLLLNSNGILKLTDFSTAVQITPESHMCSDIAGVAYWQAPEVRCPPYNALKVDVWSLGATVWEMAEAEPPFAQTQQFGDRWPPLSKPQLYSPAYHNFLRLCSEPPSSRPSPSELSKTPFIKNACGRPVIIQLISQCMAIEQALLAADTSHGSISQ</sequence>
<evidence type="ECO:0008006" key="11">
    <source>
        <dbReference type="Google" id="ProtNLM"/>
    </source>
</evidence>
<feature type="compositionally biased region" description="Acidic residues" evidence="6">
    <location>
        <begin position="583"/>
        <end position="592"/>
    </location>
</feature>
<feature type="compositionally biased region" description="Basic and acidic residues" evidence="6">
    <location>
        <begin position="380"/>
        <end position="389"/>
    </location>
</feature>
<feature type="compositionally biased region" description="Low complexity" evidence="6">
    <location>
        <begin position="818"/>
        <end position="828"/>
    </location>
</feature>
<feature type="compositionally biased region" description="Low complexity" evidence="6">
    <location>
        <begin position="297"/>
        <end position="311"/>
    </location>
</feature>
<feature type="domain" description="CRIB" evidence="8">
    <location>
        <begin position="156"/>
        <end position="169"/>
    </location>
</feature>
<dbReference type="InterPro" id="IPR020635">
    <property type="entry name" value="Tyr_kinase_cat_dom"/>
</dbReference>
<feature type="region of interest" description="Disordered" evidence="6">
    <location>
        <begin position="195"/>
        <end position="236"/>
    </location>
</feature>
<dbReference type="Pfam" id="PF00786">
    <property type="entry name" value="PBD"/>
    <property type="match status" value="1"/>
</dbReference>
<comment type="similarity">
    <text evidence="1">Belongs to the protein kinase superfamily. STE Ser/Thr protein kinase family. STE20 subfamily.</text>
</comment>
<comment type="caution">
    <text evidence="9">The sequence shown here is derived from an EMBL/GenBank/DDBJ whole genome shotgun (WGS) entry which is preliminary data.</text>
</comment>
<feature type="compositionally biased region" description="Polar residues" evidence="6">
    <location>
        <begin position="553"/>
        <end position="562"/>
    </location>
</feature>
<evidence type="ECO:0000259" key="7">
    <source>
        <dbReference type="PROSITE" id="PS50011"/>
    </source>
</evidence>
<dbReference type="Pfam" id="PF00069">
    <property type="entry name" value="Pkinase"/>
    <property type="match status" value="1"/>
</dbReference>
<dbReference type="InterPro" id="IPR036936">
    <property type="entry name" value="CRIB_dom_sf"/>
</dbReference>
<dbReference type="SMART" id="SM00285">
    <property type="entry name" value="PBD"/>
    <property type="match status" value="1"/>
</dbReference>
<comment type="catalytic activity">
    <reaction evidence="5">
        <text>L-seryl-[protein] + ATP = O-phospho-L-seryl-[protein] + ADP + H(+)</text>
        <dbReference type="Rhea" id="RHEA:17989"/>
        <dbReference type="Rhea" id="RHEA-COMP:9863"/>
        <dbReference type="Rhea" id="RHEA-COMP:11604"/>
        <dbReference type="ChEBI" id="CHEBI:15378"/>
        <dbReference type="ChEBI" id="CHEBI:29999"/>
        <dbReference type="ChEBI" id="CHEBI:30616"/>
        <dbReference type="ChEBI" id="CHEBI:83421"/>
        <dbReference type="ChEBI" id="CHEBI:456216"/>
        <dbReference type="EC" id="2.7.11.1"/>
    </reaction>
</comment>
<dbReference type="Gene3D" id="3.90.810.10">
    <property type="entry name" value="CRIB domain"/>
    <property type="match status" value="1"/>
</dbReference>
<feature type="compositionally biased region" description="Polar residues" evidence="6">
    <location>
        <begin position="51"/>
        <end position="64"/>
    </location>
</feature>
<keyword evidence="10" id="KW-1185">Reference proteome</keyword>
<evidence type="ECO:0000256" key="2">
    <source>
        <dbReference type="ARBA" id="ARBA00022741"/>
    </source>
</evidence>
<feature type="compositionally biased region" description="Low complexity" evidence="6">
    <location>
        <begin position="1"/>
        <end position="22"/>
    </location>
</feature>
<feature type="compositionally biased region" description="Pro residues" evidence="6">
    <location>
        <begin position="139"/>
        <end position="151"/>
    </location>
</feature>
<feature type="region of interest" description="Disordered" evidence="6">
    <location>
        <begin position="745"/>
        <end position="850"/>
    </location>
</feature>
<organism evidence="9 10">
    <name type="scientific">Lyophyllum shimeji</name>
    <name type="common">Hon-shimeji</name>
    <name type="synonym">Tricholoma shimeji</name>
    <dbReference type="NCBI Taxonomy" id="47721"/>
    <lineage>
        <taxon>Eukaryota</taxon>
        <taxon>Fungi</taxon>
        <taxon>Dikarya</taxon>
        <taxon>Basidiomycota</taxon>
        <taxon>Agaricomycotina</taxon>
        <taxon>Agaricomycetes</taxon>
        <taxon>Agaricomycetidae</taxon>
        <taxon>Agaricales</taxon>
        <taxon>Tricholomatineae</taxon>
        <taxon>Lyophyllaceae</taxon>
        <taxon>Lyophyllum</taxon>
    </lineage>
</organism>
<dbReference type="GO" id="GO:0004674">
    <property type="term" value="F:protein serine/threonine kinase activity"/>
    <property type="evidence" value="ECO:0007669"/>
    <property type="project" value="UniProtKB-EC"/>
</dbReference>
<dbReference type="Gene3D" id="1.10.510.10">
    <property type="entry name" value="Transferase(Phosphotransferase) domain 1"/>
    <property type="match status" value="1"/>
</dbReference>
<dbReference type="EMBL" id="BRPK01000016">
    <property type="protein sequence ID" value="GLB44224.1"/>
    <property type="molecule type" value="Genomic_DNA"/>
</dbReference>
<dbReference type="InterPro" id="IPR011009">
    <property type="entry name" value="Kinase-like_dom_sf"/>
</dbReference>
<keyword evidence="2" id="KW-0547">Nucleotide-binding</keyword>
<feature type="region of interest" description="Disordered" evidence="6">
    <location>
        <begin position="1"/>
        <end position="158"/>
    </location>
</feature>
<evidence type="ECO:0000256" key="1">
    <source>
        <dbReference type="ARBA" id="ARBA00008874"/>
    </source>
</evidence>
<feature type="domain" description="Protein kinase" evidence="7">
    <location>
        <begin position="955"/>
        <end position="1228"/>
    </location>
</feature>
<keyword evidence="3" id="KW-0067">ATP-binding</keyword>
<evidence type="ECO:0000256" key="5">
    <source>
        <dbReference type="ARBA" id="ARBA00048679"/>
    </source>
</evidence>
<evidence type="ECO:0000259" key="8">
    <source>
        <dbReference type="PROSITE" id="PS50108"/>
    </source>
</evidence>
<evidence type="ECO:0000256" key="6">
    <source>
        <dbReference type="SAM" id="MobiDB-lite"/>
    </source>
</evidence>
<gene>
    <name evidence="9" type="ORF">LshimejAT787_1601540</name>
</gene>
<feature type="region of interest" description="Disordered" evidence="6">
    <location>
        <begin position="652"/>
        <end position="714"/>
    </location>
</feature>
<reference evidence="9" key="1">
    <citation type="submission" date="2022-07" db="EMBL/GenBank/DDBJ databases">
        <title>The genome of Lyophyllum shimeji provides insight into the initial evolution of ectomycorrhizal fungal genome.</title>
        <authorList>
            <person name="Kobayashi Y."/>
            <person name="Shibata T."/>
            <person name="Hirakawa H."/>
            <person name="Shigenobu S."/>
            <person name="Nishiyama T."/>
            <person name="Yamada A."/>
            <person name="Hasebe M."/>
            <person name="Kawaguchi M."/>
        </authorList>
    </citation>
    <scope>NUCLEOTIDE SEQUENCE</scope>
    <source>
        <strain evidence="9">AT787</strain>
    </source>
</reference>
<feature type="compositionally biased region" description="Basic and acidic residues" evidence="6">
    <location>
        <begin position="749"/>
        <end position="759"/>
    </location>
</feature>
<proteinExistence type="inferred from homology"/>
<dbReference type="PANTHER" id="PTHR45832:SF22">
    <property type="entry name" value="SERINE_THREONINE-PROTEIN KINASE SAMKA-RELATED"/>
    <property type="match status" value="1"/>
</dbReference>
<feature type="compositionally biased region" description="Low complexity" evidence="6">
    <location>
        <begin position="652"/>
        <end position="669"/>
    </location>
</feature>
<evidence type="ECO:0000256" key="4">
    <source>
        <dbReference type="ARBA" id="ARBA00047899"/>
    </source>
</evidence>
<dbReference type="GO" id="GO:0004713">
    <property type="term" value="F:protein tyrosine kinase activity"/>
    <property type="evidence" value="ECO:0007669"/>
    <property type="project" value="InterPro"/>
</dbReference>
<protein>
    <recommendedName>
        <fullName evidence="11">Non-specific serine/threonine protein kinase</fullName>
    </recommendedName>
</protein>
<comment type="catalytic activity">
    <reaction evidence="4">
        <text>L-threonyl-[protein] + ATP = O-phospho-L-threonyl-[protein] + ADP + H(+)</text>
        <dbReference type="Rhea" id="RHEA:46608"/>
        <dbReference type="Rhea" id="RHEA-COMP:11060"/>
        <dbReference type="Rhea" id="RHEA-COMP:11605"/>
        <dbReference type="ChEBI" id="CHEBI:15378"/>
        <dbReference type="ChEBI" id="CHEBI:30013"/>
        <dbReference type="ChEBI" id="CHEBI:30616"/>
        <dbReference type="ChEBI" id="CHEBI:61977"/>
        <dbReference type="ChEBI" id="CHEBI:456216"/>
        <dbReference type="EC" id="2.7.11.1"/>
    </reaction>
</comment>
<evidence type="ECO:0000313" key="10">
    <source>
        <dbReference type="Proteomes" id="UP001063166"/>
    </source>
</evidence>
<dbReference type="Proteomes" id="UP001063166">
    <property type="component" value="Unassembled WGS sequence"/>
</dbReference>
<feature type="compositionally biased region" description="Low complexity" evidence="6">
    <location>
        <begin position="88"/>
        <end position="101"/>
    </location>
</feature>
<feature type="region of interest" description="Disordered" evidence="6">
    <location>
        <begin position="358"/>
        <end position="486"/>
    </location>
</feature>
<feature type="compositionally biased region" description="Low complexity" evidence="6">
    <location>
        <begin position="402"/>
        <end position="418"/>
    </location>
</feature>
<dbReference type="InterPro" id="IPR000719">
    <property type="entry name" value="Prot_kinase_dom"/>
</dbReference>
<name>A0A9P3PZ23_LYOSH</name>
<feature type="compositionally biased region" description="Low complexity" evidence="6">
    <location>
        <begin position="437"/>
        <end position="450"/>
    </location>
</feature>
<dbReference type="OrthoDB" id="248923at2759"/>
<feature type="compositionally biased region" description="Low complexity" evidence="6">
    <location>
        <begin position="199"/>
        <end position="210"/>
    </location>
</feature>
<dbReference type="PANTHER" id="PTHR45832">
    <property type="entry name" value="SERINE/THREONINE-PROTEIN KINASE SAMKA-RELATED-RELATED"/>
    <property type="match status" value="1"/>
</dbReference>
<dbReference type="GO" id="GO:0005524">
    <property type="term" value="F:ATP binding"/>
    <property type="evidence" value="ECO:0007669"/>
    <property type="project" value="UniProtKB-KW"/>
</dbReference>